<evidence type="ECO:0000256" key="5">
    <source>
        <dbReference type="ARBA" id="ARBA00022989"/>
    </source>
</evidence>
<feature type="compositionally biased region" description="Polar residues" evidence="7">
    <location>
        <begin position="1"/>
        <end position="20"/>
    </location>
</feature>
<feature type="transmembrane region" description="Helical" evidence="8">
    <location>
        <begin position="46"/>
        <end position="67"/>
    </location>
</feature>
<keyword evidence="11" id="KW-1185">Reference proteome</keyword>
<dbReference type="AlphaFoldDB" id="A0A364KS36"/>
<dbReference type="NCBIfam" id="NF006969">
    <property type="entry name" value="PRK09441.1-2"/>
    <property type="match status" value="1"/>
</dbReference>
<keyword evidence="5 8" id="KW-1133">Transmembrane helix</keyword>
<dbReference type="PANTHER" id="PTHR43341">
    <property type="entry name" value="AMINO ACID PERMEASE"/>
    <property type="match status" value="1"/>
</dbReference>
<dbReference type="GO" id="GO:0015171">
    <property type="term" value="F:amino acid transmembrane transporter activity"/>
    <property type="evidence" value="ECO:0007669"/>
    <property type="project" value="TreeGrafter"/>
</dbReference>
<keyword evidence="6 8" id="KW-0472">Membrane</keyword>
<feature type="transmembrane region" description="Helical" evidence="8">
    <location>
        <begin position="73"/>
        <end position="92"/>
    </location>
</feature>
<keyword evidence="4" id="KW-0029">Amino-acid transport</keyword>
<dbReference type="FunFam" id="1.20.1740.10:FF:000006">
    <property type="entry name" value="General amino acid permease"/>
    <property type="match status" value="1"/>
</dbReference>
<evidence type="ECO:0000256" key="4">
    <source>
        <dbReference type="ARBA" id="ARBA00022970"/>
    </source>
</evidence>
<evidence type="ECO:0000256" key="6">
    <source>
        <dbReference type="ARBA" id="ARBA00023136"/>
    </source>
</evidence>
<dbReference type="RefSeq" id="XP_040730876.1">
    <property type="nucleotide sequence ID" value="XM_040874510.1"/>
</dbReference>
<dbReference type="GO" id="GO:0005975">
    <property type="term" value="P:carbohydrate metabolic process"/>
    <property type="evidence" value="ECO:0007669"/>
    <property type="project" value="InterPro"/>
</dbReference>
<feature type="region of interest" description="Disordered" evidence="7">
    <location>
        <begin position="1"/>
        <end position="24"/>
    </location>
</feature>
<dbReference type="InterPro" id="IPR004841">
    <property type="entry name" value="AA-permease/SLC12A_dom"/>
</dbReference>
<keyword evidence="2" id="KW-0813">Transport</keyword>
<feature type="transmembrane region" description="Helical" evidence="8">
    <location>
        <begin position="154"/>
        <end position="176"/>
    </location>
</feature>
<dbReference type="STRING" id="1196081.A0A364KS36"/>
<dbReference type="EMBL" id="MIKG01000003">
    <property type="protein sequence ID" value="RAO66359.1"/>
    <property type="molecule type" value="Genomic_DNA"/>
</dbReference>
<feature type="transmembrane region" description="Helical" evidence="8">
    <location>
        <begin position="403"/>
        <end position="428"/>
    </location>
</feature>
<evidence type="ECO:0000256" key="1">
    <source>
        <dbReference type="ARBA" id="ARBA00004141"/>
    </source>
</evidence>
<dbReference type="InterPro" id="IPR050524">
    <property type="entry name" value="APC_YAT"/>
</dbReference>
<dbReference type="Pfam" id="PF00128">
    <property type="entry name" value="Alpha-amylase"/>
    <property type="match status" value="1"/>
</dbReference>
<dbReference type="PANTHER" id="PTHR43341:SF39">
    <property type="entry name" value="AMINO ACID TRANSPORTER (EUROFUNG)-RELATED"/>
    <property type="match status" value="1"/>
</dbReference>
<protein>
    <recommendedName>
        <fullName evidence="9">Glycosyl hydrolase family 13 catalytic domain-containing protein</fullName>
    </recommendedName>
</protein>
<comment type="subcellular location">
    <subcellularLocation>
        <location evidence="1">Membrane</location>
        <topology evidence="1">Multi-pass membrane protein</topology>
    </subcellularLocation>
</comment>
<dbReference type="InterPro" id="IPR017853">
    <property type="entry name" value="GH"/>
</dbReference>
<comment type="caution">
    <text evidence="10">The sequence shown here is derived from an EMBL/GenBank/DDBJ whole genome shotgun (WGS) entry which is preliminary data.</text>
</comment>
<dbReference type="CDD" id="cd11318">
    <property type="entry name" value="AmyAc_bac_fung_AmyA"/>
    <property type="match status" value="1"/>
</dbReference>
<evidence type="ECO:0000256" key="3">
    <source>
        <dbReference type="ARBA" id="ARBA00022692"/>
    </source>
</evidence>
<dbReference type="Gene3D" id="3.20.20.80">
    <property type="entry name" value="Glycosidases"/>
    <property type="match status" value="1"/>
</dbReference>
<dbReference type="SUPFAM" id="SSF51011">
    <property type="entry name" value="Glycosyl hydrolase domain"/>
    <property type="match status" value="1"/>
</dbReference>
<feature type="domain" description="Glycosyl hydrolase family 13 catalytic" evidence="9">
    <location>
        <begin position="563"/>
        <end position="931"/>
    </location>
</feature>
<evidence type="ECO:0000256" key="2">
    <source>
        <dbReference type="ARBA" id="ARBA00022448"/>
    </source>
</evidence>
<feature type="transmembrane region" description="Helical" evidence="8">
    <location>
        <begin position="236"/>
        <end position="257"/>
    </location>
</feature>
<feature type="transmembrane region" description="Helical" evidence="8">
    <location>
        <begin position="449"/>
        <end position="471"/>
    </location>
</feature>
<evidence type="ECO:0000313" key="11">
    <source>
        <dbReference type="Proteomes" id="UP000249363"/>
    </source>
</evidence>
<gene>
    <name evidence="10" type="ORF">BHQ10_002371</name>
</gene>
<dbReference type="Pfam" id="PF00324">
    <property type="entry name" value="AA_permease"/>
    <property type="match status" value="1"/>
</dbReference>
<dbReference type="GeneID" id="63791588"/>
<evidence type="ECO:0000259" key="9">
    <source>
        <dbReference type="SMART" id="SM00642"/>
    </source>
</evidence>
<feature type="transmembrane region" description="Helical" evidence="8">
    <location>
        <begin position="374"/>
        <end position="391"/>
    </location>
</feature>
<feature type="transmembrane region" description="Helical" evidence="8">
    <location>
        <begin position="277"/>
        <end position="297"/>
    </location>
</feature>
<dbReference type="SMART" id="SM00642">
    <property type="entry name" value="Aamy"/>
    <property type="match status" value="1"/>
</dbReference>
<proteinExistence type="predicted"/>
<keyword evidence="3 8" id="KW-0812">Transmembrane</keyword>
<dbReference type="SUPFAM" id="SSF51445">
    <property type="entry name" value="(Trans)glycosidases"/>
    <property type="match status" value="1"/>
</dbReference>
<name>A0A364KS36_TALAM</name>
<feature type="transmembrane region" description="Helical" evidence="8">
    <location>
        <begin position="477"/>
        <end position="497"/>
    </location>
</feature>
<dbReference type="OrthoDB" id="3900342at2759"/>
<feature type="transmembrane region" description="Helical" evidence="8">
    <location>
        <begin position="188"/>
        <end position="206"/>
    </location>
</feature>
<dbReference type="Gene3D" id="2.60.40.1180">
    <property type="entry name" value="Golgi alpha-mannosidase II"/>
    <property type="match status" value="1"/>
</dbReference>
<evidence type="ECO:0000256" key="7">
    <source>
        <dbReference type="SAM" id="MobiDB-lite"/>
    </source>
</evidence>
<dbReference type="InterPro" id="IPR006047">
    <property type="entry name" value="GH13_cat_dom"/>
</dbReference>
<dbReference type="Proteomes" id="UP000249363">
    <property type="component" value="Unassembled WGS sequence"/>
</dbReference>
<dbReference type="GO" id="GO:0016020">
    <property type="term" value="C:membrane"/>
    <property type="evidence" value="ECO:0007669"/>
    <property type="project" value="UniProtKB-SubCell"/>
</dbReference>
<organism evidence="10 11">
    <name type="scientific">Talaromyces amestolkiae</name>
    <dbReference type="NCBI Taxonomy" id="1196081"/>
    <lineage>
        <taxon>Eukaryota</taxon>
        <taxon>Fungi</taxon>
        <taxon>Dikarya</taxon>
        <taxon>Ascomycota</taxon>
        <taxon>Pezizomycotina</taxon>
        <taxon>Eurotiomycetes</taxon>
        <taxon>Eurotiomycetidae</taxon>
        <taxon>Eurotiales</taxon>
        <taxon>Trichocomaceae</taxon>
        <taxon>Talaromyces</taxon>
        <taxon>Talaromyces sect. Talaromyces</taxon>
    </lineage>
</organism>
<dbReference type="InterPro" id="IPR013780">
    <property type="entry name" value="Glyco_hydro_b"/>
</dbReference>
<dbReference type="Gene3D" id="1.20.1740.10">
    <property type="entry name" value="Amino acid/polyamine transporter I"/>
    <property type="match status" value="1"/>
</dbReference>
<evidence type="ECO:0000256" key="8">
    <source>
        <dbReference type="SAM" id="Phobius"/>
    </source>
</evidence>
<dbReference type="Gene3D" id="2.40.30.140">
    <property type="match status" value="1"/>
</dbReference>
<feature type="transmembrane region" description="Helical" evidence="8">
    <location>
        <begin position="126"/>
        <end position="148"/>
    </location>
</feature>
<evidence type="ECO:0000313" key="10">
    <source>
        <dbReference type="EMBL" id="RAO66359.1"/>
    </source>
</evidence>
<accession>A0A364KS36</accession>
<sequence length="1078" mass="119961">MAMTQDTITKPKGFNTSYDNSPDMEPGIQAAGEMEEIRRDMKSRHINMIAIAGMIGTGLFLSSGSVIATAGPAGAFIAYIIMGFVTAGVSYTTGEITSFMPSTGGFVRHATKFVEPALGAATGWNFWYTMAISVPAEISAAATVIQFWNASINSAVWISVFLVLIILLNLCGVKLYGESEVVFASLKIMLIIGLIIGGLVIDLGGAPNHDRIGFRYWNDPGAFNTYIDTGSTGRFLAIWSVLISAAFSYGNIQVVAISGSETQNPRKIIPAATKKTFFRVFFFYVLSIFIVGLIVPYNDRQLQISTGTAQQSPFVIAFQRSGVSVVPSIINAIVCTSAFSSGSACIFIASRTLYGLSQDGHAPKIFQKCNRFGVPHYAVGLTCVLLPLVYLNVGSNTSVVFGWFVNITTVAGLIGWIVIEVTYLRFYYGLKAQGISRNDLPYRGPLQPYTAWATLLMVFLIVFFSGFSVFVKGNFTASGFLTCYLNVFIFIALYAFFKIFMRSKIIPLSVLDFQTEFQSIREEEQFRSQTAKIEEDEKSSTILGHKAKDIENQTSWTSPNENTCMLEAFEWYTPPDGRHYQRLQSALSDLKEIGVDNLLLPPGCKAMQPTGNGYDIYDLYDLGEFDQKGSVATKWGSKQDLIALAQAAEELGMGMYWDAVLNHKAGADRKEKCLAVTVDPKDRNIDLTKPQEIEAWVGFDFASRGDAYSKLKYGWEHFNGIDYNDLDSTKTAIYKIFAPGKDWARDVCTSENGNYDYLMFANLDHSNPEVRSDIMGWAEWIGGQLPLKGMRLDAVKHYSAEFQKNLVEHIRQSGKEWFFVSEYWSGNVLEIQDYLKKVDYKVHAFDAPLCQRLSAVSQTKGADLRLVFEKTLVKFEPEHAVAPISPTFKPLAYALILLRKDGYPCIFYGDLYGICSSTPTKTGTLKNRKFRHPHVPKELERSLPAIILARKLYAYGEQQDYLPSRNCIGFVRYGNARHPWGMACVMNNGLTPVKLRMFVGKRHAGQRWSDVLDFDQALDESGDLNGKSEQTKRGGKMKKKRIVRISAKGYAEFPVASMGVGVWVNESAEGRERFGTCL</sequence>
<reference evidence="10 11" key="1">
    <citation type="journal article" date="2017" name="Biotechnol. Biofuels">
        <title>Differential beta-glucosidase expression as a function of carbon source availability in Talaromyces amestolkiae: a genomic and proteomic approach.</title>
        <authorList>
            <person name="de Eugenio L.I."/>
            <person name="Mendez-Liter J.A."/>
            <person name="Nieto-Dominguez M."/>
            <person name="Alonso L."/>
            <person name="Gil-Munoz J."/>
            <person name="Barriuso J."/>
            <person name="Prieto A."/>
            <person name="Martinez M.J."/>
        </authorList>
    </citation>
    <scope>NUCLEOTIDE SEQUENCE [LARGE SCALE GENOMIC DNA]</scope>
    <source>
        <strain evidence="10 11">CIB</strain>
    </source>
</reference>